<accession>A0ABN7AQ95</accession>
<reference evidence="12 13" key="1">
    <citation type="submission" date="2023-09" db="EMBL/GenBank/DDBJ databases">
        <title>Nesidiocoris tenuis whole genome shotgun sequence.</title>
        <authorList>
            <person name="Shibata T."/>
            <person name="Shimoda M."/>
            <person name="Kobayashi T."/>
            <person name="Uehara T."/>
        </authorList>
    </citation>
    <scope>NUCLEOTIDE SEQUENCE [LARGE SCALE GENOMIC DNA]</scope>
    <source>
        <strain evidence="12 13">Japan</strain>
    </source>
</reference>
<evidence type="ECO:0000256" key="9">
    <source>
        <dbReference type="RuleBase" id="RU000688"/>
    </source>
</evidence>
<dbReference type="PANTHER" id="PTHR45695:SF9">
    <property type="entry name" value="LEUCOKININ RECEPTOR"/>
    <property type="match status" value="1"/>
</dbReference>
<evidence type="ECO:0000256" key="7">
    <source>
        <dbReference type="ARBA" id="ARBA00023170"/>
    </source>
</evidence>
<comment type="subcellular location">
    <subcellularLocation>
        <location evidence="1">Membrane</location>
        <topology evidence="1">Multi-pass membrane protein</topology>
    </subcellularLocation>
</comment>
<dbReference type="Pfam" id="PF00001">
    <property type="entry name" value="7tm_1"/>
    <property type="match status" value="1"/>
</dbReference>
<dbReference type="SUPFAM" id="SSF81321">
    <property type="entry name" value="Family A G protein-coupled receptor-like"/>
    <property type="match status" value="1"/>
</dbReference>
<feature type="transmembrane region" description="Helical" evidence="10">
    <location>
        <begin position="119"/>
        <end position="143"/>
    </location>
</feature>
<keyword evidence="13" id="KW-1185">Reference proteome</keyword>
<protein>
    <submittedName>
        <fullName evidence="12">Receptor</fullName>
    </submittedName>
</protein>
<dbReference type="Gene3D" id="1.20.1070.10">
    <property type="entry name" value="Rhodopsin 7-helix transmembrane proteins"/>
    <property type="match status" value="1"/>
</dbReference>
<dbReference type="PROSITE" id="PS50262">
    <property type="entry name" value="G_PROTEIN_RECEP_F1_2"/>
    <property type="match status" value="1"/>
</dbReference>
<keyword evidence="3 9" id="KW-0812">Transmembrane</keyword>
<keyword evidence="8 9" id="KW-0807">Transducer</keyword>
<keyword evidence="6 10" id="KW-0472">Membrane</keyword>
<dbReference type="InterPro" id="IPR000611">
    <property type="entry name" value="NPY_rcpt"/>
</dbReference>
<sequence length="281" mass="33119">MGAGKFQAAMLQRWELPHFMCYFCPFIKILSISVSVFTLCAIALDRCMAILYPLTCRAKFLRLHFRVISVIWICGVLLASPMLYLLRVRPHEFFYGEWFCAVRNGYEPWMHYLHLTQVVFLYFIPFLVISVAYAIMGHTLWGTTAPGNAQSERDNNILRNKKKVIKMLSIVVVLFGLCWLPLQIYNAIQDITDINEFRYINILWFGMDWLAMSNSCYNPFIYAIYNEKFKREFQLRLRAPCLKKRKRGRPLKRELSGFESSRFDWKRSTMENGKTSVITLH</sequence>
<evidence type="ECO:0000256" key="3">
    <source>
        <dbReference type="ARBA" id="ARBA00022692"/>
    </source>
</evidence>
<dbReference type="PRINTS" id="PR01012">
    <property type="entry name" value="NRPEPTIDEYR"/>
</dbReference>
<evidence type="ECO:0000256" key="5">
    <source>
        <dbReference type="ARBA" id="ARBA00023040"/>
    </source>
</evidence>
<evidence type="ECO:0000256" key="6">
    <source>
        <dbReference type="ARBA" id="ARBA00023136"/>
    </source>
</evidence>
<feature type="transmembrane region" description="Helical" evidence="10">
    <location>
        <begin position="20"/>
        <end position="44"/>
    </location>
</feature>
<evidence type="ECO:0000313" key="13">
    <source>
        <dbReference type="Proteomes" id="UP001307889"/>
    </source>
</evidence>
<dbReference type="InterPro" id="IPR017452">
    <property type="entry name" value="GPCR_Rhodpsn_7TM"/>
</dbReference>
<evidence type="ECO:0000256" key="10">
    <source>
        <dbReference type="SAM" id="Phobius"/>
    </source>
</evidence>
<dbReference type="EMBL" id="AP028912">
    <property type="protein sequence ID" value="BES93090.1"/>
    <property type="molecule type" value="Genomic_DNA"/>
</dbReference>
<feature type="transmembrane region" description="Helical" evidence="10">
    <location>
        <begin position="202"/>
        <end position="225"/>
    </location>
</feature>
<dbReference type="InterPro" id="IPR000276">
    <property type="entry name" value="GPCR_Rhodpsn"/>
</dbReference>
<evidence type="ECO:0000313" key="12">
    <source>
        <dbReference type="EMBL" id="BES93090.1"/>
    </source>
</evidence>
<keyword evidence="4 10" id="KW-1133">Transmembrane helix</keyword>
<dbReference type="PRINTS" id="PR00237">
    <property type="entry name" value="GPCRRHODOPSN"/>
</dbReference>
<evidence type="ECO:0000256" key="2">
    <source>
        <dbReference type="ARBA" id="ARBA00010663"/>
    </source>
</evidence>
<keyword evidence="7 9" id="KW-0675">Receptor</keyword>
<evidence type="ECO:0000259" key="11">
    <source>
        <dbReference type="PROSITE" id="PS50262"/>
    </source>
</evidence>
<dbReference type="Proteomes" id="UP001307889">
    <property type="component" value="Chromosome 4"/>
</dbReference>
<name>A0ABN7AQ95_9HEMI</name>
<comment type="similarity">
    <text evidence="2 9">Belongs to the G-protein coupled receptor 1 family.</text>
</comment>
<proteinExistence type="inferred from homology"/>
<feature type="transmembrane region" description="Helical" evidence="10">
    <location>
        <begin position="65"/>
        <end position="86"/>
    </location>
</feature>
<evidence type="ECO:0000256" key="4">
    <source>
        <dbReference type="ARBA" id="ARBA00022989"/>
    </source>
</evidence>
<gene>
    <name evidence="12" type="ORF">NTJ_05896</name>
</gene>
<dbReference type="PANTHER" id="PTHR45695">
    <property type="entry name" value="LEUCOKININ RECEPTOR-RELATED"/>
    <property type="match status" value="1"/>
</dbReference>
<keyword evidence="5 9" id="KW-0297">G-protein coupled receptor</keyword>
<evidence type="ECO:0000256" key="1">
    <source>
        <dbReference type="ARBA" id="ARBA00004141"/>
    </source>
</evidence>
<organism evidence="12 13">
    <name type="scientific">Nesidiocoris tenuis</name>
    <dbReference type="NCBI Taxonomy" id="355587"/>
    <lineage>
        <taxon>Eukaryota</taxon>
        <taxon>Metazoa</taxon>
        <taxon>Ecdysozoa</taxon>
        <taxon>Arthropoda</taxon>
        <taxon>Hexapoda</taxon>
        <taxon>Insecta</taxon>
        <taxon>Pterygota</taxon>
        <taxon>Neoptera</taxon>
        <taxon>Paraneoptera</taxon>
        <taxon>Hemiptera</taxon>
        <taxon>Heteroptera</taxon>
        <taxon>Panheteroptera</taxon>
        <taxon>Cimicomorpha</taxon>
        <taxon>Miridae</taxon>
        <taxon>Dicyphina</taxon>
        <taxon>Nesidiocoris</taxon>
    </lineage>
</organism>
<feature type="domain" description="G-protein coupled receptors family 1 profile" evidence="11">
    <location>
        <begin position="1"/>
        <end position="222"/>
    </location>
</feature>
<evidence type="ECO:0000256" key="8">
    <source>
        <dbReference type="ARBA" id="ARBA00023224"/>
    </source>
</evidence>
<feature type="transmembrane region" description="Helical" evidence="10">
    <location>
        <begin position="164"/>
        <end position="182"/>
    </location>
</feature>
<dbReference type="PROSITE" id="PS00237">
    <property type="entry name" value="G_PROTEIN_RECEP_F1_1"/>
    <property type="match status" value="1"/>
</dbReference>